<keyword evidence="2" id="KW-1185">Reference proteome</keyword>
<proteinExistence type="predicted"/>
<gene>
    <name evidence="1" type="ORF">ACFQ0S_05885</name>
</gene>
<evidence type="ECO:0000313" key="1">
    <source>
        <dbReference type="EMBL" id="MFD0984005.1"/>
    </source>
</evidence>
<sequence length="57" mass="6451">MAHQDVLIQVKVVSDQEARHVQKALQSIADNFKAQELVVISKKLELPLVKLKIKSML</sequence>
<name>A0ABW3J259_9FLAO</name>
<accession>A0ABW3J259</accession>
<organism evidence="1 2">
    <name type="scientific">Flavobacterium myungsuense</name>
    <dbReference type="NCBI Taxonomy" id="651823"/>
    <lineage>
        <taxon>Bacteria</taxon>
        <taxon>Pseudomonadati</taxon>
        <taxon>Bacteroidota</taxon>
        <taxon>Flavobacteriia</taxon>
        <taxon>Flavobacteriales</taxon>
        <taxon>Flavobacteriaceae</taxon>
        <taxon>Flavobacterium</taxon>
    </lineage>
</organism>
<reference evidence="2" key="1">
    <citation type="journal article" date="2019" name="Int. J. Syst. Evol. Microbiol.">
        <title>The Global Catalogue of Microorganisms (GCM) 10K type strain sequencing project: providing services to taxonomists for standard genome sequencing and annotation.</title>
        <authorList>
            <consortium name="The Broad Institute Genomics Platform"/>
            <consortium name="The Broad Institute Genome Sequencing Center for Infectious Disease"/>
            <person name="Wu L."/>
            <person name="Ma J."/>
        </authorList>
    </citation>
    <scope>NUCLEOTIDE SEQUENCE [LARGE SCALE GENOMIC DNA]</scope>
    <source>
        <strain evidence="2">CECT 7649</strain>
    </source>
</reference>
<comment type="caution">
    <text evidence="1">The sequence shown here is derived from an EMBL/GenBank/DDBJ whole genome shotgun (WGS) entry which is preliminary data.</text>
</comment>
<protein>
    <submittedName>
        <fullName evidence="1">Uncharacterized protein</fullName>
    </submittedName>
</protein>
<evidence type="ECO:0000313" key="2">
    <source>
        <dbReference type="Proteomes" id="UP001597051"/>
    </source>
</evidence>
<dbReference type="RefSeq" id="WP_379756456.1">
    <property type="nucleotide sequence ID" value="NZ_JBHSYB010000025.1"/>
</dbReference>
<dbReference type="EMBL" id="JBHTIZ010000013">
    <property type="protein sequence ID" value="MFD0984005.1"/>
    <property type="molecule type" value="Genomic_DNA"/>
</dbReference>
<dbReference type="Proteomes" id="UP001597051">
    <property type="component" value="Unassembled WGS sequence"/>
</dbReference>